<protein>
    <submittedName>
        <fullName evidence="2">Uncharacterized protein</fullName>
    </submittedName>
</protein>
<keyword evidence="3" id="KW-1185">Reference proteome</keyword>
<keyword evidence="1" id="KW-0812">Transmembrane</keyword>
<sequence length="74" mass="8527">MPLRHRLTDIHKGVEENAMLDRVLALVAFLFFSGFLGVIIFSVSHPMLIVVAGMGIAFVGWDFFSQLFLRRRRY</sequence>
<accession>A0A5D4GTG6</accession>
<reference evidence="2 3" key="1">
    <citation type="submission" date="2019-08" db="EMBL/GenBank/DDBJ databases">
        <authorList>
            <person name="Seo Y.L."/>
        </authorList>
    </citation>
    <scope>NUCLEOTIDE SEQUENCE [LARGE SCALE GENOMIC DNA]</scope>
    <source>
        <strain evidence="2 3">MaA-C15</strain>
    </source>
</reference>
<proteinExistence type="predicted"/>
<evidence type="ECO:0000313" key="3">
    <source>
        <dbReference type="Proteomes" id="UP000323258"/>
    </source>
</evidence>
<keyword evidence="1" id="KW-1133">Transmembrane helix</keyword>
<reference evidence="2 3" key="2">
    <citation type="submission" date="2019-09" db="EMBL/GenBank/DDBJ databases">
        <title>Mesorhizobium sp. MaA-C15 isolated from Microcystis aeruginosa.</title>
        <authorList>
            <person name="Jeong S.E."/>
            <person name="Jin H.M."/>
            <person name="Jeon C.O."/>
        </authorList>
    </citation>
    <scope>NUCLEOTIDE SEQUENCE [LARGE SCALE GENOMIC DNA]</scope>
    <source>
        <strain evidence="2 3">MaA-C15</strain>
    </source>
</reference>
<organism evidence="2 3">
    <name type="scientific">Neoaquamicrobium microcysteis</name>
    <dbReference type="NCBI Taxonomy" id="2682781"/>
    <lineage>
        <taxon>Bacteria</taxon>
        <taxon>Pseudomonadati</taxon>
        <taxon>Pseudomonadota</taxon>
        <taxon>Alphaproteobacteria</taxon>
        <taxon>Hyphomicrobiales</taxon>
        <taxon>Phyllobacteriaceae</taxon>
        <taxon>Neoaquamicrobium</taxon>
    </lineage>
</organism>
<feature type="transmembrane region" description="Helical" evidence="1">
    <location>
        <begin position="20"/>
        <end position="41"/>
    </location>
</feature>
<dbReference type="EMBL" id="VSZS01000064">
    <property type="protein sequence ID" value="TYR31362.1"/>
    <property type="molecule type" value="Genomic_DNA"/>
</dbReference>
<dbReference type="AlphaFoldDB" id="A0A5D4GTG6"/>
<evidence type="ECO:0000256" key="1">
    <source>
        <dbReference type="SAM" id="Phobius"/>
    </source>
</evidence>
<feature type="transmembrane region" description="Helical" evidence="1">
    <location>
        <begin position="47"/>
        <end position="69"/>
    </location>
</feature>
<evidence type="ECO:0000313" key="2">
    <source>
        <dbReference type="EMBL" id="TYR31362.1"/>
    </source>
</evidence>
<gene>
    <name evidence="2" type="ORF">FY036_13840</name>
</gene>
<keyword evidence="1" id="KW-0472">Membrane</keyword>
<comment type="caution">
    <text evidence="2">The sequence shown here is derived from an EMBL/GenBank/DDBJ whole genome shotgun (WGS) entry which is preliminary data.</text>
</comment>
<dbReference type="RefSeq" id="WP_148915334.1">
    <property type="nucleotide sequence ID" value="NZ_VSZS01000064.1"/>
</dbReference>
<name>A0A5D4GTG6_9HYPH</name>
<dbReference type="Proteomes" id="UP000323258">
    <property type="component" value="Unassembled WGS sequence"/>
</dbReference>